<dbReference type="Proteomes" id="UP000245125">
    <property type="component" value="Unassembled WGS sequence"/>
</dbReference>
<evidence type="ECO:0000313" key="2">
    <source>
        <dbReference type="EMBL" id="SPP99513.1"/>
    </source>
</evidence>
<sequence>MREVRKNEGSQMPNVSVVIPTYNCGQYIRQAIESALSQTYKGREIIVVDDGSSDNTYEIIKPYEESGSLRYIYQENRGLPGARNTGIQNAQGEFVVVLDADDELDERMISLCLEQVEKENTDWCVCDIIRVETYREDLRKEVYRAKLPQNNYKLAILADDFISRSAFFRKTSLYDIGLYHEDVQVRVDWEINIRLILAGKQFSYMPEPLYIYKLRSSSLVKTHAKKKFDYTLQLLKKHHKKLADMGDREIAQIYAQNLWRLARAYMAESRAFGAGIGCIVESMRYDFSMKRLIHPFYHHLIKRWANQDSATRELADR</sequence>
<dbReference type="PANTHER" id="PTHR22916:SF3">
    <property type="entry name" value="UDP-GLCNAC:BETAGAL BETA-1,3-N-ACETYLGLUCOSAMINYLTRANSFERASE-LIKE PROTEIN 1"/>
    <property type="match status" value="1"/>
</dbReference>
<dbReference type="PANTHER" id="PTHR22916">
    <property type="entry name" value="GLYCOSYLTRANSFERASE"/>
    <property type="match status" value="1"/>
</dbReference>
<dbReference type="AlphaFoldDB" id="A0A2U3QDN0"/>
<keyword evidence="2" id="KW-0808">Transferase</keyword>
<reference evidence="3" key="1">
    <citation type="submission" date="2018-03" db="EMBL/GenBank/DDBJ databases">
        <authorList>
            <person name="Zecchin S."/>
        </authorList>
    </citation>
    <scope>NUCLEOTIDE SEQUENCE [LARGE SCALE GENOMIC DNA]</scope>
</reference>
<gene>
    <name evidence="2" type="ORF">NBG4_10047</name>
</gene>
<evidence type="ECO:0000259" key="1">
    <source>
        <dbReference type="Pfam" id="PF00535"/>
    </source>
</evidence>
<dbReference type="GO" id="GO:0016758">
    <property type="term" value="F:hexosyltransferase activity"/>
    <property type="evidence" value="ECO:0007669"/>
    <property type="project" value="UniProtKB-ARBA"/>
</dbReference>
<organism evidence="2 3">
    <name type="scientific">Candidatus Sulfobium mesophilum</name>
    <dbReference type="NCBI Taxonomy" id="2016548"/>
    <lineage>
        <taxon>Bacteria</taxon>
        <taxon>Pseudomonadati</taxon>
        <taxon>Nitrospirota</taxon>
        <taxon>Nitrospiria</taxon>
        <taxon>Nitrospirales</taxon>
        <taxon>Nitrospiraceae</taxon>
        <taxon>Candidatus Sulfobium</taxon>
    </lineage>
</organism>
<dbReference type="EMBL" id="OUUY01000001">
    <property type="protein sequence ID" value="SPP99513.1"/>
    <property type="molecule type" value="Genomic_DNA"/>
</dbReference>
<feature type="domain" description="Glycosyltransferase 2-like" evidence="1">
    <location>
        <begin position="16"/>
        <end position="176"/>
    </location>
</feature>
<dbReference type="Gene3D" id="3.90.550.10">
    <property type="entry name" value="Spore Coat Polysaccharide Biosynthesis Protein SpsA, Chain A"/>
    <property type="match status" value="1"/>
</dbReference>
<dbReference type="InterPro" id="IPR029044">
    <property type="entry name" value="Nucleotide-diphossugar_trans"/>
</dbReference>
<accession>A0A2U3QDN0</accession>
<keyword evidence="3" id="KW-1185">Reference proteome</keyword>
<name>A0A2U3QDN0_9BACT</name>
<protein>
    <submittedName>
        <fullName evidence="2">Putative Glycosyl transferase, family 2</fullName>
    </submittedName>
</protein>
<dbReference type="OrthoDB" id="597270at2"/>
<dbReference type="InterPro" id="IPR001173">
    <property type="entry name" value="Glyco_trans_2-like"/>
</dbReference>
<dbReference type="SUPFAM" id="SSF53448">
    <property type="entry name" value="Nucleotide-diphospho-sugar transferases"/>
    <property type="match status" value="1"/>
</dbReference>
<dbReference type="Pfam" id="PF00535">
    <property type="entry name" value="Glycos_transf_2"/>
    <property type="match status" value="1"/>
</dbReference>
<proteinExistence type="predicted"/>
<evidence type="ECO:0000313" key="3">
    <source>
        <dbReference type="Proteomes" id="UP000245125"/>
    </source>
</evidence>